<name>A0A0K2GHG9_NITMO</name>
<protein>
    <submittedName>
        <fullName evidence="6">Putative Fimbriae Z protein</fullName>
    </submittedName>
</protein>
<keyword evidence="1 3" id="KW-0597">Phosphoprotein</keyword>
<dbReference type="SMART" id="SM00421">
    <property type="entry name" value="HTH_LUXR"/>
    <property type="match status" value="1"/>
</dbReference>
<dbReference type="KEGG" id="nmv:NITMOv2_3919"/>
<dbReference type="InterPro" id="IPR036388">
    <property type="entry name" value="WH-like_DNA-bd_sf"/>
</dbReference>
<evidence type="ECO:0000259" key="5">
    <source>
        <dbReference type="PROSITE" id="PS50110"/>
    </source>
</evidence>
<reference evidence="6 7" key="1">
    <citation type="journal article" date="2015" name="Proc. Natl. Acad. Sci. U.S.A.">
        <title>Expanded metabolic versatility of ubiquitous nitrite-oxidizing bacteria from the genus Nitrospira.</title>
        <authorList>
            <person name="Koch H."/>
            <person name="Lucker S."/>
            <person name="Albertsen M."/>
            <person name="Kitzinger K."/>
            <person name="Herbold C."/>
            <person name="Spieck E."/>
            <person name="Nielsen P.H."/>
            <person name="Wagner M."/>
            <person name="Daims H."/>
        </authorList>
    </citation>
    <scope>NUCLEOTIDE SEQUENCE [LARGE SCALE GENOMIC DNA]</scope>
    <source>
        <strain evidence="6 7">NSP M-1</strain>
    </source>
</reference>
<dbReference type="GO" id="GO:0000160">
    <property type="term" value="P:phosphorelay signal transduction system"/>
    <property type="evidence" value="ECO:0007669"/>
    <property type="project" value="InterPro"/>
</dbReference>
<dbReference type="Pfam" id="PF00196">
    <property type="entry name" value="GerE"/>
    <property type="match status" value="1"/>
</dbReference>
<dbReference type="SUPFAM" id="SSF52172">
    <property type="entry name" value="CheY-like"/>
    <property type="match status" value="1"/>
</dbReference>
<dbReference type="Pfam" id="PF00072">
    <property type="entry name" value="Response_reg"/>
    <property type="match status" value="1"/>
</dbReference>
<feature type="domain" description="HTH luxR-type" evidence="4">
    <location>
        <begin position="127"/>
        <end position="192"/>
    </location>
</feature>
<feature type="modified residue" description="4-aspartylphosphate" evidence="3">
    <location>
        <position position="54"/>
    </location>
</feature>
<keyword evidence="2" id="KW-0238">DNA-binding</keyword>
<dbReference type="EMBL" id="CP011801">
    <property type="protein sequence ID" value="ALA60304.1"/>
    <property type="molecule type" value="Genomic_DNA"/>
</dbReference>
<dbReference type="AlphaFoldDB" id="A0A0K2GHG9"/>
<accession>A0A0K2GHG9</accession>
<dbReference type="PANTHER" id="PTHR43214">
    <property type="entry name" value="TWO-COMPONENT RESPONSE REGULATOR"/>
    <property type="match status" value="1"/>
</dbReference>
<dbReference type="RefSeq" id="WP_053381183.1">
    <property type="nucleotide sequence ID" value="NZ_CP011801.1"/>
</dbReference>
<sequence>MKQALVVDDHPVVRGGIKDLLQKAFPAILIKESAGADRVVEEICAQPWAFVVLDINLPGGNGIDIIKKARTCCPSIPIIVFSLFPEAQYAARAVRAGAVAYLAKNREAHELVETVQMVLRGQRVRPAPGASPTLSDREVEVLRLFARGMSRKEIAQHLHISGKTVSTYRARIQEKLGFRTLLDLARYATEEGLLE</sequence>
<dbReference type="Gene3D" id="3.40.50.2300">
    <property type="match status" value="1"/>
</dbReference>
<dbReference type="CDD" id="cd17535">
    <property type="entry name" value="REC_NarL-like"/>
    <property type="match status" value="1"/>
</dbReference>
<proteinExistence type="predicted"/>
<dbReference type="InterPro" id="IPR001789">
    <property type="entry name" value="Sig_transdc_resp-reg_receiver"/>
</dbReference>
<dbReference type="Proteomes" id="UP000069205">
    <property type="component" value="Chromosome"/>
</dbReference>
<dbReference type="STRING" id="42253.NITMOv2_3919"/>
<gene>
    <name evidence="6" type="ORF">NITMOv2_3919</name>
</gene>
<dbReference type="GO" id="GO:0003677">
    <property type="term" value="F:DNA binding"/>
    <property type="evidence" value="ECO:0007669"/>
    <property type="project" value="UniProtKB-KW"/>
</dbReference>
<organism evidence="6 7">
    <name type="scientific">Nitrospira moscoviensis</name>
    <dbReference type="NCBI Taxonomy" id="42253"/>
    <lineage>
        <taxon>Bacteria</taxon>
        <taxon>Pseudomonadati</taxon>
        <taxon>Nitrospirota</taxon>
        <taxon>Nitrospiria</taxon>
        <taxon>Nitrospirales</taxon>
        <taxon>Nitrospiraceae</taxon>
        <taxon>Nitrospira</taxon>
    </lineage>
</organism>
<evidence type="ECO:0000259" key="4">
    <source>
        <dbReference type="PROSITE" id="PS50043"/>
    </source>
</evidence>
<dbReference type="GO" id="GO:0006355">
    <property type="term" value="P:regulation of DNA-templated transcription"/>
    <property type="evidence" value="ECO:0007669"/>
    <property type="project" value="InterPro"/>
</dbReference>
<dbReference type="InterPro" id="IPR000792">
    <property type="entry name" value="Tscrpt_reg_LuxR_C"/>
</dbReference>
<dbReference type="PRINTS" id="PR00038">
    <property type="entry name" value="HTHLUXR"/>
</dbReference>
<evidence type="ECO:0000256" key="3">
    <source>
        <dbReference type="PROSITE-ProRule" id="PRU00169"/>
    </source>
</evidence>
<dbReference type="CDD" id="cd06170">
    <property type="entry name" value="LuxR_C_like"/>
    <property type="match status" value="1"/>
</dbReference>
<dbReference type="Gene3D" id="1.10.10.10">
    <property type="entry name" value="Winged helix-like DNA-binding domain superfamily/Winged helix DNA-binding domain"/>
    <property type="match status" value="1"/>
</dbReference>
<evidence type="ECO:0000313" key="7">
    <source>
        <dbReference type="Proteomes" id="UP000069205"/>
    </source>
</evidence>
<dbReference type="InterPro" id="IPR011006">
    <property type="entry name" value="CheY-like_superfamily"/>
</dbReference>
<keyword evidence="7" id="KW-1185">Reference proteome</keyword>
<dbReference type="PROSITE" id="PS50110">
    <property type="entry name" value="RESPONSE_REGULATORY"/>
    <property type="match status" value="1"/>
</dbReference>
<dbReference type="PROSITE" id="PS50043">
    <property type="entry name" value="HTH_LUXR_2"/>
    <property type="match status" value="1"/>
</dbReference>
<dbReference type="SUPFAM" id="SSF46894">
    <property type="entry name" value="C-terminal effector domain of the bipartite response regulators"/>
    <property type="match status" value="1"/>
</dbReference>
<dbReference type="InterPro" id="IPR058245">
    <property type="entry name" value="NreC/VraR/RcsB-like_REC"/>
</dbReference>
<dbReference type="InterPro" id="IPR016032">
    <property type="entry name" value="Sig_transdc_resp-reg_C-effctor"/>
</dbReference>
<dbReference type="InterPro" id="IPR039420">
    <property type="entry name" value="WalR-like"/>
</dbReference>
<dbReference type="PATRIC" id="fig|42253.5.peg.3865"/>
<evidence type="ECO:0000313" key="6">
    <source>
        <dbReference type="EMBL" id="ALA60304.1"/>
    </source>
</evidence>
<feature type="domain" description="Response regulatory" evidence="5">
    <location>
        <begin position="3"/>
        <end position="119"/>
    </location>
</feature>
<evidence type="ECO:0000256" key="1">
    <source>
        <dbReference type="ARBA" id="ARBA00022553"/>
    </source>
</evidence>
<dbReference type="SMART" id="SM00448">
    <property type="entry name" value="REC"/>
    <property type="match status" value="1"/>
</dbReference>
<evidence type="ECO:0000256" key="2">
    <source>
        <dbReference type="ARBA" id="ARBA00023125"/>
    </source>
</evidence>